<reference evidence="5 6" key="1">
    <citation type="submission" date="2016-05" db="EMBL/GenBank/DDBJ databases">
        <title>First whole genome sequencing of Entamoeba histolytica HM1:IMSS-clone-6.</title>
        <authorList>
            <person name="Mukherjee Avik.K."/>
            <person name="Izumyama S."/>
            <person name="Nakada-Tsukui K."/>
            <person name="Nozaki T."/>
        </authorList>
    </citation>
    <scope>NUCLEOTIDE SEQUENCE [LARGE SCALE GENOMIC DNA]</scope>
    <source>
        <strain evidence="5 6">HM1:IMSS clone 6</strain>
    </source>
</reference>
<dbReference type="SMART" id="SM00360">
    <property type="entry name" value="RRM"/>
    <property type="match status" value="3"/>
</dbReference>
<dbReference type="VEuPathDB" id="AmoebaDB:EHI7A_181700"/>
<dbReference type="AlphaFoldDB" id="A0A5K1UME1"/>
<dbReference type="EMBL" id="BDEQ01000001">
    <property type="protein sequence ID" value="GAT98996.1"/>
    <property type="molecule type" value="Genomic_DNA"/>
</dbReference>
<evidence type="ECO:0000259" key="4">
    <source>
        <dbReference type="PROSITE" id="PS50102"/>
    </source>
</evidence>
<dbReference type="VEuPathDB" id="AmoebaDB:EHI5A_238780"/>
<organism evidence="5 6">
    <name type="scientific">Entamoeba histolytica</name>
    <dbReference type="NCBI Taxonomy" id="5759"/>
    <lineage>
        <taxon>Eukaryota</taxon>
        <taxon>Amoebozoa</taxon>
        <taxon>Evosea</taxon>
        <taxon>Archamoebae</taxon>
        <taxon>Mastigamoebida</taxon>
        <taxon>Entamoebidae</taxon>
        <taxon>Entamoeba</taxon>
    </lineage>
</organism>
<dbReference type="PROSITE" id="PS50102">
    <property type="entry name" value="RRM"/>
    <property type="match status" value="2"/>
</dbReference>
<keyword evidence="1" id="KW-0677">Repeat</keyword>
<dbReference type="SUPFAM" id="SSF54928">
    <property type="entry name" value="RNA-binding domain, RBD"/>
    <property type="match status" value="2"/>
</dbReference>
<dbReference type="Pfam" id="PF00076">
    <property type="entry name" value="RRM_1"/>
    <property type="match status" value="1"/>
</dbReference>
<dbReference type="InterPro" id="IPR012677">
    <property type="entry name" value="Nucleotide-bd_a/b_plait_sf"/>
</dbReference>
<dbReference type="InterPro" id="IPR000504">
    <property type="entry name" value="RRM_dom"/>
</dbReference>
<dbReference type="FunFam" id="3.30.70.330:FF:001256">
    <property type="entry name" value="RNA recognition motif domain containing protein"/>
    <property type="match status" value="1"/>
</dbReference>
<dbReference type="OMA" id="YTEENDA"/>
<dbReference type="VEuPathDB" id="AmoebaDB:KM1_282460"/>
<protein>
    <submittedName>
        <fullName evidence="5">RNA recognition motif domain containing protein</fullName>
    </submittedName>
</protein>
<gene>
    <name evidence="5" type="ORF">CL6EHI_012710</name>
</gene>
<evidence type="ECO:0000256" key="3">
    <source>
        <dbReference type="PROSITE-ProRule" id="PRU00176"/>
    </source>
</evidence>
<evidence type="ECO:0000313" key="6">
    <source>
        <dbReference type="Proteomes" id="UP000078387"/>
    </source>
</evidence>
<evidence type="ECO:0000313" key="5">
    <source>
        <dbReference type="EMBL" id="GAT98996.1"/>
    </source>
</evidence>
<dbReference type="InterPro" id="IPR035979">
    <property type="entry name" value="RBD_domain_sf"/>
</dbReference>
<dbReference type="VEuPathDB" id="AmoebaDB:EHI8A_211230"/>
<comment type="caution">
    <text evidence="5">The sequence shown here is derived from an EMBL/GenBank/DDBJ whole genome shotgun (WGS) entry which is preliminary data.</text>
</comment>
<sequence length="363" mass="42549">MEEPIFINNTTLVFLSLPNNTTEKLLGIALKDYVVTIKQIHVVGPLAYVEFKTHQQALKVHQQRSHIEVKKKKIIICWKLTKEVKERNEYNYDLYGLKDDITDESLQLYFENKVNILTLLVGKNVHGNYALMKVNSQQEGEWLFENKDIIQKDIGTDRFELKVHQIKQDDKTNVLVKNIHKDLTETDELINYFSSFGEIDSLKLTEVNEKYNTKALFIKYKREESANKMIETVNGKDIFSSGLPLIAELLKSKKDYKSEKNKTYYDKRRMIETDLKTNNLFIKNIPKQLLSREAFKNYFAQYGELFDYKLLIDKRIGYICYNEYDKACDCVAGNHGKMVVLFKTQLYKDPVVDMLPFAKLPFN</sequence>
<feature type="domain" description="RRM" evidence="4">
    <location>
        <begin position="278"/>
        <end position="339"/>
    </location>
</feature>
<proteinExistence type="predicted"/>
<dbReference type="Proteomes" id="UP000078387">
    <property type="component" value="Unassembled WGS sequence"/>
</dbReference>
<dbReference type="CDD" id="cd00590">
    <property type="entry name" value="RRM_SF"/>
    <property type="match status" value="2"/>
</dbReference>
<keyword evidence="2 3" id="KW-0694">RNA-binding</keyword>
<evidence type="ECO:0000256" key="1">
    <source>
        <dbReference type="ARBA" id="ARBA00022737"/>
    </source>
</evidence>
<dbReference type="VEuPathDB" id="AmoebaDB:EHI_012710"/>
<dbReference type="Gene3D" id="3.30.70.330">
    <property type="match status" value="3"/>
</dbReference>
<dbReference type="PANTHER" id="PTHR24012">
    <property type="entry name" value="RNA BINDING PROTEIN"/>
    <property type="match status" value="1"/>
</dbReference>
<feature type="domain" description="RRM" evidence="4">
    <location>
        <begin position="172"/>
        <end position="252"/>
    </location>
</feature>
<dbReference type="GO" id="GO:0003723">
    <property type="term" value="F:RNA binding"/>
    <property type="evidence" value="ECO:0007669"/>
    <property type="project" value="UniProtKB-UniRule"/>
</dbReference>
<accession>A0A5K1UME1</accession>
<evidence type="ECO:0000256" key="2">
    <source>
        <dbReference type="ARBA" id="ARBA00022884"/>
    </source>
</evidence>
<name>A0A5K1UME1_ENTHI</name>